<name>A0ABD2QJ19_9PLAT</name>
<comment type="caution">
    <text evidence="6">The sequence shown here is derived from an EMBL/GenBank/DDBJ whole genome shotgun (WGS) entry which is preliminary data.</text>
</comment>
<organism evidence="6 7">
    <name type="scientific">Cichlidogyrus casuarinus</name>
    <dbReference type="NCBI Taxonomy" id="1844966"/>
    <lineage>
        <taxon>Eukaryota</taxon>
        <taxon>Metazoa</taxon>
        <taxon>Spiralia</taxon>
        <taxon>Lophotrochozoa</taxon>
        <taxon>Platyhelminthes</taxon>
        <taxon>Monogenea</taxon>
        <taxon>Monopisthocotylea</taxon>
        <taxon>Dactylogyridea</taxon>
        <taxon>Ancyrocephalidae</taxon>
        <taxon>Cichlidogyrus</taxon>
    </lineage>
</organism>
<protein>
    <recommendedName>
        <fullName evidence="4">Choline O-acetyltransferase</fullName>
        <ecNumber evidence="3">2.3.1.6</ecNumber>
    </recommendedName>
</protein>
<evidence type="ECO:0000313" key="6">
    <source>
        <dbReference type="EMBL" id="KAL3319502.1"/>
    </source>
</evidence>
<dbReference type="InterPro" id="IPR023213">
    <property type="entry name" value="CAT-like_dom_sf"/>
</dbReference>
<dbReference type="EC" id="2.3.1.6" evidence="3"/>
<dbReference type="PANTHER" id="PTHR22589:SF14">
    <property type="entry name" value="CHOLINE O-ACETYLTRANSFERASE"/>
    <property type="match status" value="1"/>
</dbReference>
<dbReference type="AlphaFoldDB" id="A0ABD2QJ19"/>
<evidence type="ECO:0000256" key="4">
    <source>
        <dbReference type="ARBA" id="ARBA00040495"/>
    </source>
</evidence>
<keyword evidence="7" id="KW-1185">Reference proteome</keyword>
<dbReference type="PANTHER" id="PTHR22589">
    <property type="entry name" value="CARNITINE O-ACYLTRANSFERASE"/>
    <property type="match status" value="1"/>
</dbReference>
<proteinExistence type="inferred from homology"/>
<feature type="domain" description="Choline/carnitine acyltransferase" evidence="5">
    <location>
        <begin position="1"/>
        <end position="115"/>
    </location>
</feature>
<dbReference type="EMBL" id="JBJKFK010000130">
    <property type="protein sequence ID" value="KAL3319502.1"/>
    <property type="molecule type" value="Genomic_DNA"/>
</dbReference>
<dbReference type="SUPFAM" id="SSF52777">
    <property type="entry name" value="CoA-dependent acyltransferases"/>
    <property type="match status" value="1"/>
</dbReference>
<evidence type="ECO:0000256" key="2">
    <source>
        <dbReference type="ARBA" id="ARBA00022979"/>
    </source>
</evidence>
<dbReference type="GO" id="GO:0004102">
    <property type="term" value="F:choline O-acetyltransferase activity"/>
    <property type="evidence" value="ECO:0007669"/>
    <property type="project" value="UniProtKB-EC"/>
</dbReference>
<comment type="similarity">
    <text evidence="1">Belongs to the carnitine/choline acetyltransferase family.</text>
</comment>
<dbReference type="InterPro" id="IPR039551">
    <property type="entry name" value="Cho/carn_acyl_trans"/>
</dbReference>
<dbReference type="Pfam" id="PF00755">
    <property type="entry name" value="Carn_acyltransf"/>
    <property type="match status" value="1"/>
</dbReference>
<keyword evidence="2" id="KW-0530">Neurotransmitter biosynthesis</keyword>
<gene>
    <name evidence="6" type="ORF">Ciccas_001819</name>
</gene>
<dbReference type="Proteomes" id="UP001626550">
    <property type="component" value="Unassembled WGS sequence"/>
</dbReference>
<evidence type="ECO:0000256" key="1">
    <source>
        <dbReference type="ARBA" id="ARBA00005232"/>
    </source>
</evidence>
<evidence type="ECO:0000259" key="5">
    <source>
        <dbReference type="Pfam" id="PF00755"/>
    </source>
</evidence>
<reference evidence="6 7" key="1">
    <citation type="submission" date="2024-11" db="EMBL/GenBank/DDBJ databases">
        <title>Adaptive evolution of stress response genes in parasites aligns with host niche diversity.</title>
        <authorList>
            <person name="Hahn C."/>
            <person name="Resl P."/>
        </authorList>
    </citation>
    <scope>NUCLEOTIDE SEQUENCE [LARGE SCALE GENOMIC DNA]</scope>
    <source>
        <strain evidence="6">EGGRZ-B1_66</strain>
        <tissue evidence="6">Body</tissue>
    </source>
</reference>
<evidence type="ECO:0000313" key="7">
    <source>
        <dbReference type="Proteomes" id="UP001626550"/>
    </source>
</evidence>
<accession>A0ABD2QJ19</accession>
<dbReference type="Gene3D" id="3.30.559.10">
    <property type="entry name" value="Chloramphenicol acetyltransferase-like domain"/>
    <property type="match status" value="1"/>
</dbReference>
<dbReference type="InterPro" id="IPR000542">
    <property type="entry name" value="Carn_acyl_trans"/>
</dbReference>
<evidence type="ECO:0000256" key="3">
    <source>
        <dbReference type="ARBA" id="ARBA00039091"/>
    </source>
</evidence>
<sequence length="153" mass="17131">MLRKAMDWQTEVMLENILGYGVDNHLLGLRQTAVESGEALPEIFQDRIYSESNQFRLSTSQVPTTSDSVMCYGAVVNDGYGAAYNPHPDYIVIVVSSWHNCSITNSAKFATNLQEALREMKELVLSNPELAKTKATEPLEWRIPEETTSSVTE</sequence>